<dbReference type="PANTHER" id="PTHR31313:SF81">
    <property type="entry name" value="TY1 ENHANCER ACTIVATOR"/>
    <property type="match status" value="1"/>
</dbReference>
<dbReference type="Pfam" id="PF00172">
    <property type="entry name" value="Zn_clus"/>
    <property type="match status" value="1"/>
</dbReference>
<gene>
    <name evidence="9" type="ORF">SCUCBS95973_009135</name>
</gene>
<dbReference type="PANTHER" id="PTHR31313">
    <property type="entry name" value="TY1 ENHANCER ACTIVATOR"/>
    <property type="match status" value="1"/>
</dbReference>
<dbReference type="InterPro" id="IPR007219">
    <property type="entry name" value="XnlR_reg_dom"/>
</dbReference>
<dbReference type="SMART" id="SM00066">
    <property type="entry name" value="GAL4"/>
    <property type="match status" value="1"/>
</dbReference>
<evidence type="ECO:0000313" key="9">
    <source>
        <dbReference type="EMBL" id="CAK7235038.1"/>
    </source>
</evidence>
<keyword evidence="3" id="KW-0862">Zinc</keyword>
<proteinExistence type="predicted"/>
<evidence type="ECO:0000256" key="5">
    <source>
        <dbReference type="ARBA" id="ARBA00023125"/>
    </source>
</evidence>
<keyword evidence="5" id="KW-0238">DNA-binding</keyword>
<sequence length="372" mass="41641">MDSSSTKRLISCKRCQHRKIRCSRTFPCTNCATAKAKCEFRDNDFKRPPVSREYVASLESRIATLERFLAEVKAAPSDDHRQAMLEHITFQDHLRTAPAVLVPGSTPADDADAALREAMTKASLQETAEGWRIYHGPTSIFSDNEVAGSDTPSHIGSPASLATSTPQYIDEYGSLHSPKIALCIGLFFFWQYSQFMFIDREAFVQEYDQNPVNGEFCSEPLVYAICSIGALMSPDPDTRATSASFASSAQDILLTKDMVGVPRVTSVQALLCCAYYEVGRGKLSKGWLFSGMAFRMGQDLGFQRDPAHWDIKSRLVAPYNFDNEFRRRIYWGSFVSDKIFSLFLGRPTFIHENDADVDISEPLPYVLRPSLG</sequence>
<keyword evidence="4" id="KW-0805">Transcription regulation</keyword>
<dbReference type="Gene3D" id="4.10.240.10">
    <property type="entry name" value="Zn(2)-C6 fungal-type DNA-binding domain"/>
    <property type="match status" value="1"/>
</dbReference>
<keyword evidence="10" id="KW-1185">Reference proteome</keyword>
<reference evidence="9 10" key="1">
    <citation type="submission" date="2024-01" db="EMBL/GenBank/DDBJ databases">
        <authorList>
            <person name="Allen C."/>
            <person name="Tagirdzhanova G."/>
        </authorList>
    </citation>
    <scope>NUCLEOTIDE SEQUENCE [LARGE SCALE GENOMIC DNA]</scope>
</reference>
<accession>A0ABP0CTB6</accession>
<evidence type="ECO:0000256" key="2">
    <source>
        <dbReference type="ARBA" id="ARBA00022723"/>
    </source>
</evidence>
<dbReference type="Proteomes" id="UP001642405">
    <property type="component" value="Unassembled WGS sequence"/>
</dbReference>
<evidence type="ECO:0000256" key="1">
    <source>
        <dbReference type="ARBA" id="ARBA00004123"/>
    </source>
</evidence>
<dbReference type="CDD" id="cd00067">
    <property type="entry name" value="GAL4"/>
    <property type="match status" value="1"/>
</dbReference>
<evidence type="ECO:0000256" key="4">
    <source>
        <dbReference type="ARBA" id="ARBA00023015"/>
    </source>
</evidence>
<keyword evidence="7" id="KW-0539">Nucleus</keyword>
<dbReference type="InterPro" id="IPR036864">
    <property type="entry name" value="Zn2-C6_fun-type_DNA-bd_sf"/>
</dbReference>
<evidence type="ECO:0000259" key="8">
    <source>
        <dbReference type="PROSITE" id="PS50048"/>
    </source>
</evidence>
<dbReference type="InterPro" id="IPR001138">
    <property type="entry name" value="Zn2Cys6_DnaBD"/>
</dbReference>
<keyword evidence="2" id="KW-0479">Metal-binding</keyword>
<feature type="domain" description="Zn(2)-C6 fungal-type" evidence="8">
    <location>
        <begin position="11"/>
        <end position="40"/>
    </location>
</feature>
<protein>
    <recommendedName>
        <fullName evidence="8">Zn(2)-C6 fungal-type domain-containing protein</fullName>
    </recommendedName>
</protein>
<name>A0ABP0CTB6_9PEZI</name>
<comment type="subcellular location">
    <subcellularLocation>
        <location evidence="1">Nucleus</location>
    </subcellularLocation>
</comment>
<evidence type="ECO:0000256" key="7">
    <source>
        <dbReference type="ARBA" id="ARBA00023242"/>
    </source>
</evidence>
<evidence type="ECO:0000313" key="10">
    <source>
        <dbReference type="Proteomes" id="UP001642405"/>
    </source>
</evidence>
<dbReference type="EMBL" id="CAWUHB010000092">
    <property type="protein sequence ID" value="CAK7235038.1"/>
    <property type="molecule type" value="Genomic_DNA"/>
</dbReference>
<organism evidence="9 10">
    <name type="scientific">Sporothrix curviconia</name>
    <dbReference type="NCBI Taxonomy" id="1260050"/>
    <lineage>
        <taxon>Eukaryota</taxon>
        <taxon>Fungi</taxon>
        <taxon>Dikarya</taxon>
        <taxon>Ascomycota</taxon>
        <taxon>Pezizomycotina</taxon>
        <taxon>Sordariomycetes</taxon>
        <taxon>Sordariomycetidae</taxon>
        <taxon>Ophiostomatales</taxon>
        <taxon>Ophiostomataceae</taxon>
        <taxon>Sporothrix</taxon>
    </lineage>
</organism>
<comment type="caution">
    <text evidence="9">The sequence shown here is derived from an EMBL/GenBank/DDBJ whole genome shotgun (WGS) entry which is preliminary data.</text>
</comment>
<evidence type="ECO:0000256" key="6">
    <source>
        <dbReference type="ARBA" id="ARBA00023163"/>
    </source>
</evidence>
<dbReference type="SMART" id="SM00906">
    <property type="entry name" value="Fungal_trans"/>
    <property type="match status" value="1"/>
</dbReference>
<dbReference type="CDD" id="cd12148">
    <property type="entry name" value="fungal_TF_MHR"/>
    <property type="match status" value="1"/>
</dbReference>
<dbReference type="PROSITE" id="PS50048">
    <property type="entry name" value="ZN2_CY6_FUNGAL_2"/>
    <property type="match status" value="1"/>
</dbReference>
<evidence type="ECO:0000256" key="3">
    <source>
        <dbReference type="ARBA" id="ARBA00022833"/>
    </source>
</evidence>
<keyword evidence="6" id="KW-0804">Transcription</keyword>
<dbReference type="InterPro" id="IPR051615">
    <property type="entry name" value="Transcr_Regulatory_Elem"/>
</dbReference>
<dbReference type="SUPFAM" id="SSF57701">
    <property type="entry name" value="Zn2/Cys6 DNA-binding domain"/>
    <property type="match status" value="1"/>
</dbReference>
<dbReference type="Pfam" id="PF04082">
    <property type="entry name" value="Fungal_trans"/>
    <property type="match status" value="1"/>
</dbReference>